<keyword evidence="2" id="KW-1185">Reference proteome</keyword>
<dbReference type="EMBL" id="JANJYI010000004">
    <property type="protein sequence ID" value="KAK2651941.1"/>
    <property type="molecule type" value="Genomic_DNA"/>
</dbReference>
<gene>
    <name evidence="1" type="ORF">Ddye_011797</name>
</gene>
<dbReference type="AlphaFoldDB" id="A0AAE0CHM6"/>
<comment type="caution">
    <text evidence="1">The sequence shown here is derived from an EMBL/GenBank/DDBJ whole genome shotgun (WGS) entry which is preliminary data.</text>
</comment>
<protein>
    <submittedName>
        <fullName evidence="1">Uncharacterized protein</fullName>
    </submittedName>
</protein>
<sequence length="82" mass="9795">MTESVERMRSESVDAYEWLADEDPHHWLRAYFKDITVCDMLCNNMCEAFNKTILQSRDKPVITILKMIINYVIKRLVKKRAE</sequence>
<evidence type="ECO:0000313" key="1">
    <source>
        <dbReference type="EMBL" id="KAK2651941.1"/>
    </source>
</evidence>
<proteinExistence type="predicted"/>
<reference evidence="1" key="1">
    <citation type="journal article" date="2023" name="Plant J.">
        <title>Genome sequences and population genomics provide insights into the demographic history, inbreeding, and mutation load of two 'living fossil' tree species of Dipteronia.</title>
        <authorList>
            <person name="Feng Y."/>
            <person name="Comes H.P."/>
            <person name="Chen J."/>
            <person name="Zhu S."/>
            <person name="Lu R."/>
            <person name="Zhang X."/>
            <person name="Li P."/>
            <person name="Qiu J."/>
            <person name="Olsen K.M."/>
            <person name="Qiu Y."/>
        </authorList>
    </citation>
    <scope>NUCLEOTIDE SEQUENCE</scope>
    <source>
        <strain evidence="1">KIB01</strain>
    </source>
</reference>
<name>A0AAE0CHM6_9ROSI</name>
<accession>A0AAE0CHM6</accession>
<dbReference type="Proteomes" id="UP001280121">
    <property type="component" value="Unassembled WGS sequence"/>
</dbReference>
<evidence type="ECO:0000313" key="2">
    <source>
        <dbReference type="Proteomes" id="UP001280121"/>
    </source>
</evidence>
<organism evidence="1 2">
    <name type="scientific">Dipteronia dyeriana</name>
    <dbReference type="NCBI Taxonomy" id="168575"/>
    <lineage>
        <taxon>Eukaryota</taxon>
        <taxon>Viridiplantae</taxon>
        <taxon>Streptophyta</taxon>
        <taxon>Embryophyta</taxon>
        <taxon>Tracheophyta</taxon>
        <taxon>Spermatophyta</taxon>
        <taxon>Magnoliopsida</taxon>
        <taxon>eudicotyledons</taxon>
        <taxon>Gunneridae</taxon>
        <taxon>Pentapetalae</taxon>
        <taxon>rosids</taxon>
        <taxon>malvids</taxon>
        <taxon>Sapindales</taxon>
        <taxon>Sapindaceae</taxon>
        <taxon>Hippocastanoideae</taxon>
        <taxon>Acereae</taxon>
        <taxon>Dipteronia</taxon>
    </lineage>
</organism>